<accession>K2GZR6</accession>
<gene>
    <name evidence="2" type="ORF">ACD_2C00247G0003</name>
</gene>
<reference evidence="2" key="1">
    <citation type="journal article" date="2012" name="Science">
        <title>Fermentation, hydrogen, and sulfur metabolism in multiple uncultivated bacterial phyla.</title>
        <authorList>
            <person name="Wrighton K.C."/>
            <person name="Thomas B.C."/>
            <person name="Sharon I."/>
            <person name="Miller C.S."/>
            <person name="Castelle C.J."/>
            <person name="VerBerkmoes N.C."/>
            <person name="Wilkins M.J."/>
            <person name="Hettich R.L."/>
            <person name="Lipton M.S."/>
            <person name="Williams K.H."/>
            <person name="Long P.E."/>
            <person name="Banfield J.F."/>
        </authorList>
    </citation>
    <scope>NUCLEOTIDE SEQUENCE [LARGE SCALE GENOMIC DNA]</scope>
</reference>
<keyword evidence="1" id="KW-0472">Membrane</keyword>
<keyword evidence="1" id="KW-1133">Transmembrane helix</keyword>
<name>K2GZR6_9BACT</name>
<feature type="transmembrane region" description="Helical" evidence="1">
    <location>
        <begin position="6"/>
        <end position="25"/>
    </location>
</feature>
<dbReference type="InterPro" id="IPR025833">
    <property type="entry name" value="GDYXXLXY"/>
</dbReference>
<evidence type="ECO:0000256" key="1">
    <source>
        <dbReference type="SAM" id="Phobius"/>
    </source>
</evidence>
<keyword evidence="1" id="KW-0812">Transmembrane</keyword>
<protein>
    <submittedName>
        <fullName evidence="2">Putative membrane protein</fullName>
    </submittedName>
</protein>
<dbReference type="AlphaFoldDB" id="K2GZR6"/>
<dbReference type="EMBL" id="AMFJ01000247">
    <property type="protein sequence ID" value="EKE29025.1"/>
    <property type="molecule type" value="Genomic_DNA"/>
</dbReference>
<sequence length="162" mass="19499">MTKRRLIIWLVSFWIIAVLGFVGYMESVKLYWQILIVKVEPVDPRDLLRWDYVTLGFPFSRPDIDIPSSGSLYAEFTKWTDNRLIKINWYTTNMPSSGVAIRWDIINWRLDYWIEKFFVPETRWLEIENAIRTKNVEAEIAIDKSWRSIIKNILIDWVVWKP</sequence>
<proteinExistence type="predicted"/>
<comment type="caution">
    <text evidence="2">The sequence shown here is derived from an EMBL/GenBank/DDBJ whole genome shotgun (WGS) entry which is preliminary data.</text>
</comment>
<evidence type="ECO:0000313" key="2">
    <source>
        <dbReference type="EMBL" id="EKE29025.1"/>
    </source>
</evidence>
<dbReference type="Pfam" id="PF14345">
    <property type="entry name" value="GDYXXLXY"/>
    <property type="match status" value="1"/>
</dbReference>
<organism evidence="2">
    <name type="scientific">uncultured bacterium</name>
    <name type="common">gcode 4</name>
    <dbReference type="NCBI Taxonomy" id="1234023"/>
    <lineage>
        <taxon>Bacteria</taxon>
        <taxon>environmental samples</taxon>
    </lineage>
</organism>